<dbReference type="Proteomes" id="UP001630127">
    <property type="component" value="Unassembled WGS sequence"/>
</dbReference>
<dbReference type="InterPro" id="IPR035970">
    <property type="entry name" value="60S_ribosomal_eL19_sf"/>
</dbReference>
<dbReference type="GO" id="GO:0003735">
    <property type="term" value="F:structural constituent of ribosome"/>
    <property type="evidence" value="ECO:0007669"/>
    <property type="project" value="UniProtKB-ARBA"/>
</dbReference>
<dbReference type="InterPro" id="IPR057259">
    <property type="entry name" value="Ribosomal_L19e"/>
</dbReference>
<keyword evidence="3 4" id="KW-0687">Ribonucleoprotein</keyword>
<feature type="domain" description="Large ribosomal subunit protein eL19" evidence="6">
    <location>
        <begin position="3"/>
        <end position="146"/>
    </location>
</feature>
<dbReference type="GO" id="GO:0005840">
    <property type="term" value="C:ribosome"/>
    <property type="evidence" value="ECO:0007669"/>
    <property type="project" value="UniProtKB-KW"/>
</dbReference>
<evidence type="ECO:0000313" key="8">
    <source>
        <dbReference type="Proteomes" id="UP001630127"/>
    </source>
</evidence>
<dbReference type="Pfam" id="PF25476">
    <property type="entry name" value="Ribosomal_L19e_C"/>
    <property type="match status" value="1"/>
</dbReference>
<organism evidence="7 8">
    <name type="scientific">Cinchona calisaya</name>
    <dbReference type="NCBI Taxonomy" id="153742"/>
    <lineage>
        <taxon>Eukaryota</taxon>
        <taxon>Viridiplantae</taxon>
        <taxon>Streptophyta</taxon>
        <taxon>Embryophyta</taxon>
        <taxon>Tracheophyta</taxon>
        <taxon>Spermatophyta</taxon>
        <taxon>Magnoliopsida</taxon>
        <taxon>eudicotyledons</taxon>
        <taxon>Gunneridae</taxon>
        <taxon>Pentapetalae</taxon>
        <taxon>asterids</taxon>
        <taxon>lamiids</taxon>
        <taxon>Gentianales</taxon>
        <taxon>Rubiaceae</taxon>
        <taxon>Cinchonoideae</taxon>
        <taxon>Cinchoneae</taxon>
        <taxon>Cinchona</taxon>
    </lineage>
</organism>
<evidence type="ECO:0000259" key="6">
    <source>
        <dbReference type="SMART" id="SM01416"/>
    </source>
</evidence>
<dbReference type="Gene3D" id="1.10.1650.10">
    <property type="match status" value="1"/>
</dbReference>
<dbReference type="GO" id="GO:0003729">
    <property type="term" value="F:mRNA binding"/>
    <property type="evidence" value="ECO:0007669"/>
    <property type="project" value="UniProtKB-ARBA"/>
</dbReference>
<name>A0ABD3ABN4_9GENT</name>
<dbReference type="InterPro" id="IPR000196">
    <property type="entry name" value="Ribosomal_eL19_dom"/>
</dbReference>
<reference evidence="7 8" key="1">
    <citation type="submission" date="2024-11" db="EMBL/GenBank/DDBJ databases">
        <title>A near-complete genome assembly of Cinchona calisaya.</title>
        <authorList>
            <person name="Lian D.C."/>
            <person name="Zhao X.W."/>
            <person name="Wei L."/>
        </authorList>
    </citation>
    <scope>NUCLEOTIDE SEQUENCE [LARGE SCALE GENOMIC DNA]</scope>
    <source>
        <tissue evidence="7">Nenye</tissue>
    </source>
</reference>
<feature type="compositionally biased region" description="Basic and acidic residues" evidence="5">
    <location>
        <begin position="62"/>
        <end position="71"/>
    </location>
</feature>
<dbReference type="InterPro" id="IPR057260">
    <property type="entry name" value="Ribosomal_L19e_C"/>
</dbReference>
<dbReference type="FunFam" id="1.10.1650.10:FF:000001">
    <property type="entry name" value="Ribosomal protein L19"/>
    <property type="match status" value="1"/>
</dbReference>
<dbReference type="NCBIfam" id="NF006343">
    <property type="entry name" value="PRK08570.1"/>
    <property type="match status" value="1"/>
</dbReference>
<feature type="compositionally biased region" description="Basic residues" evidence="5">
    <location>
        <begin position="72"/>
        <end position="82"/>
    </location>
</feature>
<evidence type="ECO:0000313" key="7">
    <source>
        <dbReference type="EMBL" id="KAL3529122.1"/>
    </source>
</evidence>
<evidence type="ECO:0000256" key="3">
    <source>
        <dbReference type="ARBA" id="ARBA00023274"/>
    </source>
</evidence>
<dbReference type="SUPFAM" id="SSF48140">
    <property type="entry name" value="Ribosomal protein L19 (L19e)"/>
    <property type="match status" value="1"/>
</dbReference>
<accession>A0ABD3ABN4</accession>
<sequence>MVSLKLQKRLAASVLKCGEGKVWIDPNETDDISTANSRVAIRTLMKDGFIIKRPRKIHSRSRAREGKEAKGKGRHTGYGKRKGTSEARLPSKLIWMRRTRILRRLLHRYRDSNKIDRHVYHDMYLKVKGNEFKNKRVLMESIHKFKAKKIRETLIYNQLKARKARSNTAAMDQKINKIQRTIAIEQLSQGILC</sequence>
<dbReference type="EMBL" id="JBJUIK010000004">
    <property type="protein sequence ID" value="KAL3529122.1"/>
    <property type="molecule type" value="Genomic_DNA"/>
</dbReference>
<dbReference type="PANTHER" id="PTHR10722">
    <property type="entry name" value="60S RIBOSOMAL PROTEIN L19"/>
    <property type="match status" value="1"/>
</dbReference>
<dbReference type="FunFam" id="1.10.1200.240:FF:000001">
    <property type="entry name" value="Ribosomal protein L19"/>
    <property type="match status" value="1"/>
</dbReference>
<keyword evidence="8" id="KW-1185">Reference proteome</keyword>
<evidence type="ECO:0000256" key="1">
    <source>
        <dbReference type="ARBA" id="ARBA00011082"/>
    </source>
</evidence>
<dbReference type="HAMAP" id="MF_01475">
    <property type="entry name" value="Ribosomal_eL19"/>
    <property type="match status" value="1"/>
</dbReference>
<evidence type="ECO:0000256" key="4">
    <source>
        <dbReference type="RuleBase" id="RU000574"/>
    </source>
</evidence>
<evidence type="ECO:0000256" key="2">
    <source>
        <dbReference type="ARBA" id="ARBA00022980"/>
    </source>
</evidence>
<dbReference type="InterPro" id="IPR033935">
    <property type="entry name" value="Ribosomal_eL19_euk"/>
</dbReference>
<comment type="caution">
    <text evidence="7">The sequence shown here is derived from an EMBL/GenBank/DDBJ whole genome shotgun (WGS) entry which is preliminary data.</text>
</comment>
<gene>
    <name evidence="7" type="ORF">ACH5RR_008444</name>
</gene>
<dbReference type="CDD" id="cd01417">
    <property type="entry name" value="Ribosomal_L19e_E"/>
    <property type="match status" value="1"/>
</dbReference>
<feature type="region of interest" description="Disordered" evidence="5">
    <location>
        <begin position="55"/>
        <end position="85"/>
    </location>
</feature>
<keyword evidence="2 4" id="KW-0689">Ribosomal protein</keyword>
<dbReference type="InterPro" id="IPR023638">
    <property type="entry name" value="Ribosomal_eL19_CS"/>
</dbReference>
<evidence type="ECO:0000256" key="5">
    <source>
        <dbReference type="SAM" id="MobiDB-lite"/>
    </source>
</evidence>
<comment type="similarity">
    <text evidence="1 4">Belongs to the eukaryotic ribosomal protein eL19 family.</text>
</comment>
<dbReference type="GO" id="GO:1990904">
    <property type="term" value="C:ribonucleoprotein complex"/>
    <property type="evidence" value="ECO:0007669"/>
    <property type="project" value="UniProtKB-KW"/>
</dbReference>
<protein>
    <recommendedName>
        <fullName evidence="4">Ribosomal protein L19</fullName>
    </recommendedName>
</protein>
<dbReference type="InterPro" id="IPR015972">
    <property type="entry name" value="Ribosomal_eL19_dom1"/>
</dbReference>
<dbReference type="InterPro" id="IPR039547">
    <property type="entry name" value="Ribosomal_eL19"/>
</dbReference>
<dbReference type="AlphaFoldDB" id="A0ABD3ABN4"/>
<dbReference type="Pfam" id="PF01280">
    <property type="entry name" value="Ribosomal_L19e"/>
    <property type="match status" value="1"/>
</dbReference>
<dbReference type="PROSITE" id="PS00526">
    <property type="entry name" value="RIBOSOMAL_L19E"/>
    <property type="match status" value="1"/>
</dbReference>
<proteinExistence type="inferred from homology"/>
<dbReference type="SMART" id="SM01416">
    <property type="entry name" value="Ribosomal_L19e"/>
    <property type="match status" value="1"/>
</dbReference>
<dbReference type="Gene3D" id="1.10.1200.240">
    <property type="match status" value="1"/>
</dbReference>